<accession>A0A344J3W1</accession>
<evidence type="ECO:0000256" key="1">
    <source>
        <dbReference type="SAM" id="MobiDB-lite"/>
    </source>
</evidence>
<sequence>MPACDAAYFVILSDGDLGSWARSRSPTTALLGYVEERLPDEFRDPGRLVSAKFARGETTKGEAVTEIRPKPHARFRVGHRGGLHWVTTRPERPANAST</sequence>
<dbReference type="Proteomes" id="UP000251842">
    <property type="component" value="Chromosome"/>
</dbReference>
<dbReference type="AlphaFoldDB" id="A0A344J3W1"/>
<organism evidence="2 3">
    <name type="scientific">Solilutibacter oculi</name>
    <dbReference type="NCBI Taxonomy" id="2698682"/>
    <lineage>
        <taxon>Bacteria</taxon>
        <taxon>Pseudomonadati</taxon>
        <taxon>Pseudomonadota</taxon>
        <taxon>Gammaproteobacteria</taxon>
        <taxon>Lysobacterales</taxon>
        <taxon>Lysobacteraceae</taxon>
        <taxon>Solilutibacter</taxon>
    </lineage>
</organism>
<dbReference type="KEGG" id="lue:DCD74_02540"/>
<feature type="region of interest" description="Disordered" evidence="1">
    <location>
        <begin position="79"/>
        <end position="98"/>
    </location>
</feature>
<dbReference type="OrthoDB" id="1113844at2"/>
<protein>
    <submittedName>
        <fullName evidence="2">Uncharacterized protein</fullName>
    </submittedName>
</protein>
<keyword evidence="3" id="KW-1185">Reference proteome</keyword>
<gene>
    <name evidence="2" type="ORF">DCD74_02540</name>
</gene>
<evidence type="ECO:0000313" key="2">
    <source>
        <dbReference type="EMBL" id="AXA83721.1"/>
    </source>
</evidence>
<evidence type="ECO:0000313" key="3">
    <source>
        <dbReference type="Proteomes" id="UP000251842"/>
    </source>
</evidence>
<name>A0A344J3W1_9GAMM</name>
<reference evidence="3" key="1">
    <citation type="submission" date="2018-05" db="EMBL/GenBank/DDBJ databases">
        <title>Luteimonas pekinense sp. nov., isolated from human Meibomian gland secretions, Beijing, China.</title>
        <authorList>
            <person name="Wen T."/>
            <person name="Bai H."/>
            <person name="Lv H."/>
        </authorList>
    </citation>
    <scope>NUCLEOTIDE SEQUENCE [LARGE SCALE GENOMIC DNA]</scope>
    <source>
        <strain evidence="3">83-4</strain>
    </source>
</reference>
<dbReference type="EMBL" id="CP029556">
    <property type="protein sequence ID" value="AXA83721.1"/>
    <property type="molecule type" value="Genomic_DNA"/>
</dbReference>
<proteinExistence type="predicted"/>